<evidence type="ECO:0000256" key="1">
    <source>
        <dbReference type="RuleBase" id="RU363019"/>
    </source>
</evidence>
<dbReference type="EC" id="5.2.1.8" evidence="1"/>
<dbReference type="InterPro" id="IPR029000">
    <property type="entry name" value="Cyclophilin-like_dom_sf"/>
</dbReference>
<feature type="domain" description="PPIase cyclophilin-type" evidence="2">
    <location>
        <begin position="48"/>
        <end position="156"/>
    </location>
</feature>
<dbReference type="GO" id="GO:0003755">
    <property type="term" value="F:peptidyl-prolyl cis-trans isomerase activity"/>
    <property type="evidence" value="ECO:0007669"/>
    <property type="project" value="UniProtKB-UniRule"/>
</dbReference>
<comment type="similarity">
    <text evidence="1">Belongs to the cyclophilin-type PPIase family.</text>
</comment>
<keyword evidence="4" id="KW-1185">Reference proteome</keyword>
<proteinExistence type="inferred from homology"/>
<dbReference type="PANTHER" id="PTHR11071:SF490">
    <property type="entry name" value="PEPTIDYL-PROLYL CIS-TRANS ISOMERASE A"/>
    <property type="match status" value="1"/>
</dbReference>
<dbReference type="PRINTS" id="PR00153">
    <property type="entry name" value="CSAPPISMRASE"/>
</dbReference>
<sequence>SRGFLESSRWLGKYFPIAVSLKKKLLRLCSCCCYLESPVTSPTNPTILFNITIYSKSMGCISFELFADIVLKATENCQDMSTRKRRFGYKDSCFHRTIPGFICQGDDFTCYNDTGSKIYSEKFDDENFILKHPCPDILSMENTGPNANGPLPRLWLDGNMWSVGR</sequence>
<keyword evidence="1" id="KW-0697">Rotamase</keyword>
<evidence type="ECO:0000259" key="2">
    <source>
        <dbReference type="PROSITE" id="PS50072"/>
    </source>
</evidence>
<keyword evidence="1" id="KW-0413">Isomerase</keyword>
<organism evidence="3 4">
    <name type="scientific">Spermophilus dauricus</name>
    <name type="common">Daurian ground squirrel</name>
    <dbReference type="NCBI Taxonomy" id="99837"/>
    <lineage>
        <taxon>Eukaryota</taxon>
        <taxon>Metazoa</taxon>
        <taxon>Chordata</taxon>
        <taxon>Craniata</taxon>
        <taxon>Vertebrata</taxon>
        <taxon>Euteleostomi</taxon>
        <taxon>Mammalia</taxon>
        <taxon>Eutheria</taxon>
        <taxon>Euarchontoglires</taxon>
        <taxon>Glires</taxon>
        <taxon>Rodentia</taxon>
        <taxon>Sciuromorpha</taxon>
        <taxon>Sciuridae</taxon>
        <taxon>Xerinae</taxon>
        <taxon>Marmotini</taxon>
        <taxon>Spermophilus</taxon>
    </lineage>
</organism>
<dbReference type="Pfam" id="PF00160">
    <property type="entry name" value="Pro_isomerase"/>
    <property type="match status" value="1"/>
</dbReference>
<protein>
    <recommendedName>
        <fullName evidence="1">Peptidyl-prolyl cis-trans isomerase</fullName>
        <shortName evidence="1">PPIase</shortName>
        <ecNumber evidence="1">5.2.1.8</ecNumber>
    </recommendedName>
</protein>
<dbReference type="GO" id="GO:0016018">
    <property type="term" value="F:cyclosporin A binding"/>
    <property type="evidence" value="ECO:0007669"/>
    <property type="project" value="TreeGrafter"/>
</dbReference>
<reference evidence="3" key="1">
    <citation type="submission" date="2025-08" db="UniProtKB">
        <authorList>
            <consortium name="Ensembl"/>
        </authorList>
    </citation>
    <scope>IDENTIFICATION</scope>
</reference>
<name>A0A8C9UQP7_SPEDA</name>
<evidence type="ECO:0000313" key="4">
    <source>
        <dbReference type="Proteomes" id="UP000694422"/>
    </source>
</evidence>
<dbReference type="GO" id="GO:0005737">
    <property type="term" value="C:cytoplasm"/>
    <property type="evidence" value="ECO:0007669"/>
    <property type="project" value="TreeGrafter"/>
</dbReference>
<comment type="catalytic activity">
    <reaction evidence="1">
        <text>[protein]-peptidylproline (omega=180) = [protein]-peptidylproline (omega=0)</text>
        <dbReference type="Rhea" id="RHEA:16237"/>
        <dbReference type="Rhea" id="RHEA-COMP:10747"/>
        <dbReference type="Rhea" id="RHEA-COMP:10748"/>
        <dbReference type="ChEBI" id="CHEBI:83833"/>
        <dbReference type="ChEBI" id="CHEBI:83834"/>
        <dbReference type="EC" id="5.2.1.8"/>
    </reaction>
</comment>
<comment type="function">
    <text evidence="1">PPIases accelerate the folding of proteins. It catalyzes the cis-trans isomerization of proline imidic peptide bonds in oligopeptides.</text>
</comment>
<accession>A0A8C9UQP7</accession>
<evidence type="ECO:0000313" key="3">
    <source>
        <dbReference type="Ensembl" id="ENSSDAP00000013802.1"/>
    </source>
</evidence>
<dbReference type="PANTHER" id="PTHR11071">
    <property type="entry name" value="PEPTIDYL-PROLYL CIS-TRANS ISOMERASE"/>
    <property type="match status" value="1"/>
</dbReference>
<dbReference type="InterPro" id="IPR002130">
    <property type="entry name" value="Cyclophilin-type_PPIase_dom"/>
</dbReference>
<dbReference type="GO" id="GO:0006457">
    <property type="term" value="P:protein folding"/>
    <property type="evidence" value="ECO:0007669"/>
    <property type="project" value="TreeGrafter"/>
</dbReference>
<dbReference type="Gene3D" id="2.40.100.10">
    <property type="entry name" value="Cyclophilin-like"/>
    <property type="match status" value="1"/>
</dbReference>
<dbReference type="Ensembl" id="ENSSDAT00000015651.1">
    <property type="protein sequence ID" value="ENSSDAP00000013802.1"/>
    <property type="gene ID" value="ENSSDAG00000012480.1"/>
</dbReference>
<dbReference type="Proteomes" id="UP000694422">
    <property type="component" value="Unplaced"/>
</dbReference>
<dbReference type="AlphaFoldDB" id="A0A8C9UQP7"/>
<reference evidence="3" key="2">
    <citation type="submission" date="2025-09" db="UniProtKB">
        <authorList>
            <consortium name="Ensembl"/>
        </authorList>
    </citation>
    <scope>IDENTIFICATION</scope>
</reference>
<dbReference type="SUPFAM" id="SSF50891">
    <property type="entry name" value="Cyclophilin-like"/>
    <property type="match status" value="1"/>
</dbReference>
<dbReference type="PROSITE" id="PS50072">
    <property type="entry name" value="CSA_PPIASE_2"/>
    <property type="match status" value="1"/>
</dbReference>